<dbReference type="EMBL" id="SZVP01000011">
    <property type="protein sequence ID" value="TMM43980.1"/>
    <property type="molecule type" value="Genomic_DNA"/>
</dbReference>
<dbReference type="GO" id="GO:0005886">
    <property type="term" value="C:plasma membrane"/>
    <property type="evidence" value="ECO:0007669"/>
    <property type="project" value="TreeGrafter"/>
</dbReference>
<comment type="caution">
    <text evidence="2">The sequence shown here is derived from an EMBL/GenBank/DDBJ whole genome shotgun (WGS) entry which is preliminary data.</text>
</comment>
<keyword evidence="1" id="KW-0812">Transmembrane</keyword>
<dbReference type="Pfam" id="PF04657">
    <property type="entry name" value="DMT_YdcZ"/>
    <property type="match status" value="1"/>
</dbReference>
<proteinExistence type="predicted"/>
<dbReference type="Proteomes" id="UP000307702">
    <property type="component" value="Unassembled WGS sequence"/>
</dbReference>
<keyword evidence="3" id="KW-1185">Reference proteome</keyword>
<feature type="non-terminal residue" evidence="2">
    <location>
        <position position="1"/>
    </location>
</feature>
<evidence type="ECO:0000313" key="2">
    <source>
        <dbReference type="EMBL" id="TMM43980.1"/>
    </source>
</evidence>
<dbReference type="PANTHER" id="PTHR34821">
    <property type="entry name" value="INNER MEMBRANE PROTEIN YDCZ"/>
    <property type="match status" value="1"/>
</dbReference>
<dbReference type="RefSeq" id="WP_171035688.1">
    <property type="nucleotide sequence ID" value="NZ_SZVP01000011.1"/>
</dbReference>
<feature type="transmembrane region" description="Helical" evidence="1">
    <location>
        <begin position="12"/>
        <end position="39"/>
    </location>
</feature>
<name>A0A8H2JKZ6_9GAMM</name>
<dbReference type="AlphaFoldDB" id="A0A8H2JKZ6"/>
<reference evidence="2 3" key="1">
    <citation type="submission" date="2019-05" db="EMBL/GenBank/DDBJ databases">
        <title>Colwellia ponticola sp. nov., isolated from seawater.</title>
        <authorList>
            <person name="Yoon J.-H."/>
        </authorList>
    </citation>
    <scope>NUCLEOTIDE SEQUENCE [LARGE SCALE GENOMIC DNA]</scope>
    <source>
        <strain evidence="2 3">OISW-25</strain>
    </source>
</reference>
<evidence type="ECO:0000313" key="3">
    <source>
        <dbReference type="Proteomes" id="UP000307702"/>
    </source>
</evidence>
<organism evidence="2 3">
    <name type="scientific">Colwellia ponticola</name>
    <dbReference type="NCBI Taxonomy" id="2304625"/>
    <lineage>
        <taxon>Bacteria</taxon>
        <taxon>Pseudomonadati</taxon>
        <taxon>Pseudomonadota</taxon>
        <taxon>Gammaproteobacteria</taxon>
        <taxon>Alteromonadales</taxon>
        <taxon>Colwelliaceae</taxon>
        <taxon>Colwellia</taxon>
    </lineage>
</organism>
<accession>A0A8H2JKZ6</accession>
<gene>
    <name evidence="2" type="ORF">FCS21_11255</name>
</gene>
<protein>
    <submittedName>
        <fullName evidence="2">EamA-like transporter family protein</fullName>
    </submittedName>
</protein>
<sequence length="83" mass="8820">FFAQPSWTLLGGILGLIYVVILTITAPAIGIAMTMIGILTGQVAKSLLIDHFGLFASQPRPIDRKRLIALGFIVAALMLIAQG</sequence>
<dbReference type="InterPro" id="IPR006750">
    <property type="entry name" value="YdcZ"/>
</dbReference>
<evidence type="ECO:0000256" key="1">
    <source>
        <dbReference type="SAM" id="Phobius"/>
    </source>
</evidence>
<keyword evidence="1" id="KW-0472">Membrane</keyword>
<dbReference type="PANTHER" id="PTHR34821:SF2">
    <property type="entry name" value="INNER MEMBRANE PROTEIN YDCZ"/>
    <property type="match status" value="1"/>
</dbReference>
<keyword evidence="1" id="KW-1133">Transmembrane helix</keyword>
<feature type="transmembrane region" description="Helical" evidence="1">
    <location>
        <begin position="67"/>
        <end position="82"/>
    </location>
</feature>